<protein>
    <recommendedName>
        <fullName evidence="8">MgtC/SapB/SrpB/YhiD N-terminal domain-containing protein</fullName>
    </recommendedName>
</protein>
<evidence type="ECO:0000256" key="2">
    <source>
        <dbReference type="ARBA" id="ARBA00022475"/>
    </source>
</evidence>
<dbReference type="InterPro" id="IPR003416">
    <property type="entry name" value="MgtC/SapB/SrpB/YhiD_fam"/>
</dbReference>
<comment type="subcellular location">
    <subcellularLocation>
        <location evidence="1">Cell membrane</location>
        <topology evidence="1">Multi-pass membrane protein</topology>
    </subcellularLocation>
</comment>
<keyword evidence="5 7" id="KW-0472">Membrane</keyword>
<evidence type="ECO:0000256" key="5">
    <source>
        <dbReference type="ARBA" id="ARBA00023136"/>
    </source>
</evidence>
<feature type="transmembrane region" description="Helical" evidence="7">
    <location>
        <begin position="111"/>
        <end position="128"/>
    </location>
</feature>
<organism evidence="9">
    <name type="scientific">Ditylum brightwellii</name>
    <dbReference type="NCBI Taxonomy" id="49249"/>
    <lineage>
        <taxon>Eukaryota</taxon>
        <taxon>Sar</taxon>
        <taxon>Stramenopiles</taxon>
        <taxon>Ochrophyta</taxon>
        <taxon>Bacillariophyta</taxon>
        <taxon>Mediophyceae</taxon>
        <taxon>Lithodesmiophycidae</taxon>
        <taxon>Lithodesmiales</taxon>
        <taxon>Lithodesmiaceae</taxon>
        <taxon>Ditylum</taxon>
    </lineage>
</organism>
<feature type="transmembrane region" description="Helical" evidence="7">
    <location>
        <begin position="140"/>
        <end position="160"/>
    </location>
</feature>
<evidence type="ECO:0000256" key="6">
    <source>
        <dbReference type="SAM" id="MobiDB-lite"/>
    </source>
</evidence>
<evidence type="ECO:0000259" key="8">
    <source>
        <dbReference type="Pfam" id="PF02308"/>
    </source>
</evidence>
<dbReference type="Pfam" id="PF02308">
    <property type="entry name" value="MgtC"/>
    <property type="match status" value="1"/>
</dbReference>
<reference evidence="9" key="1">
    <citation type="submission" date="2021-01" db="EMBL/GenBank/DDBJ databases">
        <authorList>
            <person name="Corre E."/>
            <person name="Pelletier E."/>
            <person name="Niang G."/>
            <person name="Scheremetjew M."/>
            <person name="Finn R."/>
            <person name="Kale V."/>
            <person name="Holt S."/>
            <person name="Cochrane G."/>
            <person name="Meng A."/>
            <person name="Brown T."/>
            <person name="Cohen L."/>
        </authorList>
    </citation>
    <scope>NUCLEOTIDE SEQUENCE</scope>
    <source>
        <strain evidence="9">GSO104</strain>
    </source>
</reference>
<feature type="transmembrane region" description="Helical" evidence="7">
    <location>
        <begin position="36"/>
        <end position="55"/>
    </location>
</feature>
<dbReference type="PRINTS" id="PR01837">
    <property type="entry name" value="MGTCSAPBPROT"/>
</dbReference>
<feature type="compositionally biased region" description="Basic residues" evidence="6">
    <location>
        <begin position="290"/>
        <end position="303"/>
    </location>
</feature>
<keyword evidence="4 7" id="KW-1133">Transmembrane helix</keyword>
<feature type="transmembrane region" description="Helical" evidence="7">
    <location>
        <begin position="210"/>
        <end position="239"/>
    </location>
</feature>
<dbReference type="AlphaFoldDB" id="A0A7S4TBL0"/>
<evidence type="ECO:0000256" key="7">
    <source>
        <dbReference type="SAM" id="Phobius"/>
    </source>
</evidence>
<keyword evidence="2" id="KW-1003">Cell membrane</keyword>
<evidence type="ECO:0000256" key="1">
    <source>
        <dbReference type="ARBA" id="ARBA00004651"/>
    </source>
</evidence>
<name>A0A7S4TBL0_9STRA</name>
<gene>
    <name evidence="9" type="ORF">DBRI00130_LOCUS44665</name>
</gene>
<feature type="domain" description="MgtC/SapB/SrpB/YhiD N-terminal" evidence="8">
    <location>
        <begin position="115"/>
        <end position="243"/>
    </location>
</feature>
<keyword evidence="3 7" id="KW-0812">Transmembrane</keyword>
<feature type="region of interest" description="Disordered" evidence="6">
    <location>
        <begin position="259"/>
        <end position="303"/>
    </location>
</feature>
<dbReference type="PANTHER" id="PTHR33778:SF1">
    <property type="entry name" value="MAGNESIUM TRANSPORTER YHID-RELATED"/>
    <property type="match status" value="1"/>
</dbReference>
<evidence type="ECO:0000313" key="9">
    <source>
        <dbReference type="EMBL" id="CAE4670230.1"/>
    </source>
</evidence>
<evidence type="ECO:0000256" key="3">
    <source>
        <dbReference type="ARBA" id="ARBA00022692"/>
    </source>
</evidence>
<proteinExistence type="predicted"/>
<sequence length="303" mass="33395">MRLFGLRSASTNSEQRIAIISHTPSPYFTDFTWSKVLFYSLAVIYVCAAMVIVTVEPFLPSNNCHATLPVDENENGEPKQLEFRNALFEYDPCRYVRLPQFGYLTREECMFGRRLVAAVILGGIVGWERRQADRPVGIRLMSLVSLGSCLFSICSSFAFLSGPMEWDASRVGAAIPSGVGFLGSALIFKNANDSAHGGHTVQGLNTATSVWLSAAVGIACGGGLYFAASFCVAVMLTVLRFGPRWRHKHRDDDALGDNEEFKRSYHSGPSADFNDPELQSLKGTDNLMKKSPRRAKKHPSLLD</sequence>
<dbReference type="PANTHER" id="PTHR33778">
    <property type="entry name" value="PROTEIN MGTC"/>
    <property type="match status" value="1"/>
</dbReference>
<dbReference type="EMBL" id="HBNS01061918">
    <property type="protein sequence ID" value="CAE4670230.1"/>
    <property type="molecule type" value="Transcribed_RNA"/>
</dbReference>
<evidence type="ECO:0000256" key="4">
    <source>
        <dbReference type="ARBA" id="ARBA00022989"/>
    </source>
</evidence>
<dbReference type="GO" id="GO:0005886">
    <property type="term" value="C:plasma membrane"/>
    <property type="evidence" value="ECO:0007669"/>
    <property type="project" value="UniProtKB-SubCell"/>
</dbReference>
<accession>A0A7S4TBL0</accession>
<dbReference type="InterPro" id="IPR049177">
    <property type="entry name" value="MgtC_SapB_SrpB_YhiD_N"/>
</dbReference>